<dbReference type="PANTHER" id="PTHR39160:SF4">
    <property type="entry name" value="RESUSCITATION-PROMOTING FACTOR RPFB"/>
    <property type="match status" value="1"/>
</dbReference>
<dbReference type="GO" id="GO:0009254">
    <property type="term" value="P:peptidoglycan turnover"/>
    <property type="evidence" value="ECO:0007669"/>
    <property type="project" value="InterPro"/>
</dbReference>
<dbReference type="EMBL" id="AP017312">
    <property type="protein sequence ID" value="BAU26695.1"/>
    <property type="molecule type" value="Genomic_DNA"/>
</dbReference>
<protein>
    <submittedName>
        <fullName evidence="1">Cell wall-binding protein YocH</fullName>
    </submittedName>
</protein>
<keyword evidence="2" id="KW-1185">Reference proteome</keyword>
<dbReference type="KEGG" id="asoc:CB4_00838"/>
<dbReference type="OrthoDB" id="9798935at2"/>
<dbReference type="Gene3D" id="2.40.40.10">
    <property type="entry name" value="RlpA-like domain"/>
    <property type="match status" value="1"/>
</dbReference>
<dbReference type="AlphaFoldDB" id="A0A0U5B906"/>
<dbReference type="InterPro" id="IPR036908">
    <property type="entry name" value="RlpA-like_sf"/>
</dbReference>
<dbReference type="PANTHER" id="PTHR39160">
    <property type="entry name" value="CELL WALL-BINDING PROTEIN YOCH"/>
    <property type="match status" value="1"/>
</dbReference>
<dbReference type="GO" id="GO:0019867">
    <property type="term" value="C:outer membrane"/>
    <property type="evidence" value="ECO:0007669"/>
    <property type="project" value="InterPro"/>
</dbReference>
<dbReference type="SUPFAM" id="SSF50685">
    <property type="entry name" value="Barwin-like endoglucanases"/>
    <property type="match status" value="1"/>
</dbReference>
<gene>
    <name evidence="1" type="primary">yocH_2</name>
    <name evidence="1" type="ORF">CB4_00838</name>
</gene>
<name>A0A0U5B906_9BACL</name>
<dbReference type="InterPro" id="IPR010611">
    <property type="entry name" value="3D_dom"/>
</dbReference>
<dbReference type="Proteomes" id="UP000217696">
    <property type="component" value="Chromosome"/>
</dbReference>
<sequence length="217" mass="23540">MQKIKNMSLSVFRKPHSHKGNRWPLLIGIPVIALFLLIHTVNSLAEAPQSTGEHISTELQHQSETSFLLTPLQNGEASAKELVSLGLAYGTPSDIVTIASRSSKAKERALSQRKKKTSRSEMRQAREGMVFTANASGYTGPGKTKLGTKVRPGIVAVDPDYIPLGTVLWVEGYGTCRAEDTGGAIKGNAIDLVFATTEDANAWGRKDVQVRVMKLPE</sequence>
<proteinExistence type="predicted"/>
<dbReference type="GO" id="GO:0004553">
    <property type="term" value="F:hydrolase activity, hydrolyzing O-glycosyl compounds"/>
    <property type="evidence" value="ECO:0007669"/>
    <property type="project" value="InterPro"/>
</dbReference>
<reference evidence="1 2" key="1">
    <citation type="submission" date="2015-12" db="EMBL/GenBank/DDBJ databases">
        <title>Genome sequence of Aneurinibacillus soli.</title>
        <authorList>
            <person name="Lee J.S."/>
            <person name="Lee K.C."/>
            <person name="Kim K.K."/>
            <person name="Lee B.W."/>
        </authorList>
    </citation>
    <scope>NUCLEOTIDE SEQUENCE [LARGE SCALE GENOMIC DNA]</scope>
    <source>
        <strain evidence="1 2">CB4</strain>
    </source>
</reference>
<dbReference type="Pfam" id="PF06725">
    <property type="entry name" value="3D"/>
    <property type="match status" value="1"/>
</dbReference>
<dbReference type="RefSeq" id="WP_096463717.1">
    <property type="nucleotide sequence ID" value="NZ_AP017312.1"/>
</dbReference>
<evidence type="ECO:0000313" key="1">
    <source>
        <dbReference type="EMBL" id="BAU26695.1"/>
    </source>
</evidence>
<evidence type="ECO:0000313" key="2">
    <source>
        <dbReference type="Proteomes" id="UP000217696"/>
    </source>
</evidence>
<dbReference type="InterPro" id="IPR051933">
    <property type="entry name" value="Resuscitation_pf_RpfB"/>
</dbReference>
<accession>A0A0U5B906</accession>
<dbReference type="CDD" id="cd22786">
    <property type="entry name" value="DPBB_YuiC-like"/>
    <property type="match status" value="1"/>
</dbReference>
<organism evidence="1 2">
    <name type="scientific">Aneurinibacillus soli</name>
    <dbReference type="NCBI Taxonomy" id="1500254"/>
    <lineage>
        <taxon>Bacteria</taxon>
        <taxon>Bacillati</taxon>
        <taxon>Bacillota</taxon>
        <taxon>Bacilli</taxon>
        <taxon>Bacillales</taxon>
        <taxon>Paenibacillaceae</taxon>
        <taxon>Aneurinibacillus group</taxon>
        <taxon>Aneurinibacillus</taxon>
    </lineage>
</organism>